<name>Q6Z7E8_ORYSJ</name>
<sequence>MPRSAVAAGQLLSLGWVTGRRGYAAAAAAELQQRGSSMAARISAAEGGAGGAAAAAASKEIFWMRDPKTGCWVPENRFGDVDAAELRARLLSRKN</sequence>
<reference evidence="2" key="1">
    <citation type="journal article" date="2005" name="Nature">
        <title>The map-based sequence of the rice genome.</title>
        <authorList>
            <consortium name="International rice genome sequencing project (IRGSP)"/>
            <person name="Matsumoto T."/>
            <person name="Wu J."/>
            <person name="Kanamori H."/>
            <person name="Katayose Y."/>
            <person name="Fujisawa M."/>
            <person name="Namiki N."/>
            <person name="Mizuno H."/>
            <person name="Yamamoto K."/>
            <person name="Antonio B.A."/>
            <person name="Baba T."/>
            <person name="Sakata K."/>
            <person name="Nagamura Y."/>
            <person name="Aoki H."/>
            <person name="Arikawa K."/>
            <person name="Arita K."/>
            <person name="Bito T."/>
            <person name="Chiden Y."/>
            <person name="Fujitsuka N."/>
            <person name="Fukunaka R."/>
            <person name="Hamada M."/>
            <person name="Harada C."/>
            <person name="Hayashi A."/>
            <person name="Hijishita S."/>
            <person name="Honda M."/>
            <person name="Hosokawa S."/>
            <person name="Ichikawa Y."/>
            <person name="Idonuma A."/>
            <person name="Iijima M."/>
            <person name="Ikeda M."/>
            <person name="Ikeno M."/>
            <person name="Ito K."/>
            <person name="Ito S."/>
            <person name="Ito T."/>
            <person name="Ito Y."/>
            <person name="Ito Y."/>
            <person name="Iwabuchi A."/>
            <person name="Kamiya K."/>
            <person name="Karasawa W."/>
            <person name="Kurita K."/>
            <person name="Katagiri S."/>
            <person name="Kikuta A."/>
            <person name="Kobayashi H."/>
            <person name="Kobayashi N."/>
            <person name="Machita K."/>
            <person name="Maehara T."/>
            <person name="Masukawa M."/>
            <person name="Mizubayashi T."/>
            <person name="Mukai Y."/>
            <person name="Nagasaki H."/>
            <person name="Nagata Y."/>
            <person name="Naito S."/>
            <person name="Nakashima M."/>
            <person name="Nakama Y."/>
            <person name="Nakamichi Y."/>
            <person name="Nakamura M."/>
            <person name="Meguro A."/>
            <person name="Negishi M."/>
            <person name="Ohta I."/>
            <person name="Ohta T."/>
            <person name="Okamoto M."/>
            <person name="Ono N."/>
            <person name="Saji S."/>
            <person name="Sakaguchi M."/>
            <person name="Sakai K."/>
            <person name="Shibata M."/>
            <person name="Shimokawa T."/>
            <person name="Song J."/>
            <person name="Takazaki Y."/>
            <person name="Terasawa K."/>
            <person name="Tsugane M."/>
            <person name="Tsuji K."/>
            <person name="Ueda S."/>
            <person name="Waki K."/>
            <person name="Yamagata H."/>
            <person name="Yamamoto M."/>
            <person name="Yamamoto S."/>
            <person name="Yamane H."/>
            <person name="Yoshiki S."/>
            <person name="Yoshihara R."/>
            <person name="Yukawa K."/>
            <person name="Zhong H."/>
            <person name="Yano M."/>
            <person name="Yuan Q."/>
            <person name="Ouyang S."/>
            <person name="Liu J."/>
            <person name="Jones K.M."/>
            <person name="Gansberger K."/>
            <person name="Moffat K."/>
            <person name="Hill J."/>
            <person name="Bera J."/>
            <person name="Fadrosh D."/>
            <person name="Jin S."/>
            <person name="Johri S."/>
            <person name="Kim M."/>
            <person name="Overton L."/>
            <person name="Reardon M."/>
            <person name="Tsitrin T."/>
            <person name="Vuong H."/>
            <person name="Weaver B."/>
            <person name="Ciecko A."/>
            <person name="Tallon L."/>
            <person name="Jackson J."/>
            <person name="Pai G."/>
            <person name="Aken S.V."/>
            <person name="Utterback T."/>
            <person name="Reidmuller S."/>
            <person name="Feldblyum T."/>
            <person name="Hsiao J."/>
            <person name="Zismann V."/>
            <person name="Iobst S."/>
            <person name="de Vazeille A.R."/>
            <person name="Buell C.R."/>
            <person name="Ying K."/>
            <person name="Li Y."/>
            <person name="Lu T."/>
            <person name="Huang Y."/>
            <person name="Zhao Q."/>
            <person name="Feng Q."/>
            <person name="Zhang L."/>
            <person name="Zhu J."/>
            <person name="Weng Q."/>
            <person name="Mu J."/>
            <person name="Lu Y."/>
            <person name="Fan D."/>
            <person name="Liu Y."/>
            <person name="Guan J."/>
            <person name="Zhang Y."/>
            <person name="Yu S."/>
            <person name="Liu X."/>
            <person name="Zhang Y."/>
            <person name="Hong G."/>
            <person name="Han B."/>
            <person name="Choisne N."/>
            <person name="Demange N."/>
            <person name="Orjeda G."/>
            <person name="Samain S."/>
            <person name="Cattolico L."/>
            <person name="Pelletier E."/>
            <person name="Couloux A."/>
            <person name="Segurens B."/>
            <person name="Wincker P."/>
            <person name="D'Hont A."/>
            <person name="Scarpelli C."/>
            <person name="Weissenbach J."/>
            <person name="Salanoubat M."/>
            <person name="Quetier F."/>
            <person name="Yu Y."/>
            <person name="Kim H.R."/>
            <person name="Rambo T."/>
            <person name="Currie J."/>
            <person name="Collura K."/>
            <person name="Luo M."/>
            <person name="Yang T."/>
            <person name="Ammiraju J.S.S."/>
            <person name="Engler F."/>
            <person name="Soderlund C."/>
            <person name="Wing R.A."/>
            <person name="Palmer L.E."/>
            <person name="de la Bastide M."/>
            <person name="Spiegel L."/>
            <person name="Nascimento L."/>
            <person name="Zutavern T."/>
            <person name="O'Shaughnessy A."/>
            <person name="Dike S."/>
            <person name="Dedhia N."/>
            <person name="Preston R."/>
            <person name="Balija V."/>
            <person name="McCombie W.R."/>
            <person name="Chow T."/>
            <person name="Chen H."/>
            <person name="Chung M."/>
            <person name="Chen C."/>
            <person name="Shaw J."/>
            <person name="Wu H."/>
            <person name="Hsiao K."/>
            <person name="Chao Y."/>
            <person name="Chu M."/>
            <person name="Cheng C."/>
            <person name="Hour A."/>
            <person name="Lee P."/>
            <person name="Lin S."/>
            <person name="Lin Y."/>
            <person name="Liou J."/>
            <person name="Liu S."/>
            <person name="Hsing Y."/>
            <person name="Raghuvanshi S."/>
            <person name="Mohanty A."/>
            <person name="Bharti A.K."/>
            <person name="Gaur A."/>
            <person name="Gupta V."/>
            <person name="Kumar D."/>
            <person name="Ravi V."/>
            <person name="Vij S."/>
            <person name="Kapur A."/>
            <person name="Khurana P."/>
            <person name="Khurana P."/>
            <person name="Khurana J.P."/>
            <person name="Tyagi A.K."/>
            <person name="Gaikwad K."/>
            <person name="Singh A."/>
            <person name="Dalal V."/>
            <person name="Srivastava S."/>
            <person name="Dixit A."/>
            <person name="Pal A.K."/>
            <person name="Ghazi I.A."/>
            <person name="Yadav M."/>
            <person name="Pandit A."/>
            <person name="Bhargava A."/>
            <person name="Sureshbabu K."/>
            <person name="Batra K."/>
            <person name="Sharma T.R."/>
            <person name="Mohapatra T."/>
            <person name="Singh N.K."/>
            <person name="Messing J."/>
            <person name="Nelson A.B."/>
            <person name="Fuks G."/>
            <person name="Kavchok S."/>
            <person name="Keizer G."/>
            <person name="Linton E."/>
            <person name="Llaca V."/>
            <person name="Song R."/>
            <person name="Tanyolac B."/>
            <person name="Young S."/>
            <person name="Ho-Il K."/>
            <person name="Hahn J.H."/>
            <person name="Sangsakoo G."/>
            <person name="Vanavichit A."/>
            <person name="de Mattos Luiz.A.T."/>
            <person name="Zimmer P.D."/>
            <person name="Malone G."/>
            <person name="Dellagostin O."/>
            <person name="de Oliveira A.C."/>
            <person name="Bevan M."/>
            <person name="Bancroft I."/>
            <person name="Minx P."/>
            <person name="Cordum H."/>
            <person name="Wilson R."/>
            <person name="Cheng Z."/>
            <person name="Jin W."/>
            <person name="Jiang J."/>
            <person name="Leong S.A."/>
            <person name="Iwama H."/>
            <person name="Gojobori T."/>
            <person name="Itoh T."/>
            <person name="Niimura Y."/>
            <person name="Fujii Y."/>
            <person name="Habara T."/>
            <person name="Sakai H."/>
            <person name="Sato Y."/>
            <person name="Wilson G."/>
            <person name="Kumar K."/>
            <person name="McCouch S."/>
            <person name="Juretic N."/>
            <person name="Hoen D."/>
            <person name="Wright S."/>
            <person name="Bruskiewich R."/>
            <person name="Bureau T."/>
            <person name="Miyao A."/>
            <person name="Hirochika H."/>
            <person name="Nishikawa T."/>
            <person name="Kadowaki K."/>
            <person name="Sugiura M."/>
            <person name="Burr B."/>
            <person name="Sasaki T."/>
        </authorList>
    </citation>
    <scope>NUCLEOTIDE SEQUENCE [LARGE SCALE GENOMIC DNA]</scope>
    <source>
        <strain evidence="2">cv. Nipponbare</strain>
    </source>
</reference>
<reference evidence="2" key="2">
    <citation type="journal article" date="2008" name="Nucleic Acids Res.">
        <title>The rice annotation project database (RAP-DB): 2008 update.</title>
        <authorList>
            <consortium name="The rice annotation project (RAP)"/>
        </authorList>
    </citation>
    <scope>GENOME REANNOTATION</scope>
    <source>
        <strain evidence="2">cv. Nipponbare</strain>
    </source>
</reference>
<dbReference type="Proteomes" id="UP000000763">
    <property type="component" value="Chromosome 2"/>
</dbReference>
<accession>Q6Z7E8</accession>
<dbReference type="Pfam" id="PF03242">
    <property type="entry name" value="LEA_3a"/>
    <property type="match status" value="1"/>
</dbReference>
<organism evidence="1 2">
    <name type="scientific">Oryza sativa subsp. japonica</name>
    <name type="common">Rice</name>
    <dbReference type="NCBI Taxonomy" id="39947"/>
    <lineage>
        <taxon>Eukaryota</taxon>
        <taxon>Viridiplantae</taxon>
        <taxon>Streptophyta</taxon>
        <taxon>Embryophyta</taxon>
        <taxon>Tracheophyta</taxon>
        <taxon>Spermatophyta</taxon>
        <taxon>Magnoliopsida</taxon>
        <taxon>Liliopsida</taxon>
        <taxon>Poales</taxon>
        <taxon>Poaceae</taxon>
        <taxon>BOP clade</taxon>
        <taxon>Oryzoideae</taxon>
        <taxon>Oryzeae</taxon>
        <taxon>Oryzinae</taxon>
        <taxon>Oryza</taxon>
        <taxon>Oryza sativa</taxon>
    </lineage>
</organism>
<evidence type="ECO:0000313" key="1">
    <source>
        <dbReference type="EMBL" id="BAD15820.1"/>
    </source>
</evidence>
<dbReference type="AlphaFoldDB" id="Q6Z7E8"/>
<dbReference type="PANTHER" id="PTHR33509">
    <property type="entry name" value="LATE EMBRYOGENIS ABUNDANT PROTEIN 2-RELATED"/>
    <property type="match status" value="1"/>
</dbReference>
<proteinExistence type="predicted"/>
<dbReference type="InterPro" id="IPR004926">
    <property type="entry name" value="LEA_3a"/>
</dbReference>
<dbReference type="PANTHER" id="PTHR33509:SF21">
    <property type="entry name" value="OS02G0564600 PROTEIN"/>
    <property type="match status" value="1"/>
</dbReference>
<gene>
    <name evidence="1" type="primary">P0020C11.17</name>
</gene>
<evidence type="ECO:0000313" key="2">
    <source>
        <dbReference type="Proteomes" id="UP000000763"/>
    </source>
</evidence>
<protein>
    <submittedName>
        <fullName evidence="1">Uncharacterized protein</fullName>
    </submittedName>
</protein>
<dbReference type="EMBL" id="AP004865">
    <property type="protein sequence ID" value="BAD15820.1"/>
    <property type="molecule type" value="Genomic_DNA"/>
</dbReference>